<proteinExistence type="inferred from homology"/>
<dbReference type="SUPFAM" id="SSF53383">
    <property type="entry name" value="PLP-dependent transferases"/>
    <property type="match status" value="1"/>
</dbReference>
<dbReference type="OrthoDB" id="9804366at2"/>
<dbReference type="GO" id="GO:0008483">
    <property type="term" value="F:transaminase activity"/>
    <property type="evidence" value="ECO:0007669"/>
    <property type="project" value="UniProtKB-KW"/>
</dbReference>
<evidence type="ECO:0000256" key="5">
    <source>
        <dbReference type="RuleBase" id="RU004504"/>
    </source>
</evidence>
<evidence type="ECO:0000256" key="1">
    <source>
        <dbReference type="ARBA" id="ARBA00001933"/>
    </source>
</evidence>
<dbReference type="EMBL" id="CP041616">
    <property type="protein sequence ID" value="QDO88121.1"/>
    <property type="molecule type" value="Genomic_DNA"/>
</dbReference>
<dbReference type="InterPro" id="IPR000192">
    <property type="entry name" value="Aminotrans_V_dom"/>
</dbReference>
<dbReference type="PROSITE" id="PS00595">
    <property type="entry name" value="AA_TRANSFER_CLASS_5"/>
    <property type="match status" value="1"/>
</dbReference>
<dbReference type="Pfam" id="PF00266">
    <property type="entry name" value="Aminotran_5"/>
    <property type="match status" value="1"/>
</dbReference>
<evidence type="ECO:0000256" key="3">
    <source>
        <dbReference type="ARBA" id="ARBA00022898"/>
    </source>
</evidence>
<gene>
    <name evidence="7" type="ORF">FNH13_06960</name>
</gene>
<feature type="domain" description="Aminotransferase class V" evidence="6">
    <location>
        <begin position="58"/>
        <end position="444"/>
    </location>
</feature>
<dbReference type="InterPro" id="IPR020578">
    <property type="entry name" value="Aminotrans_V_PyrdxlP_BS"/>
</dbReference>
<dbReference type="PANTHER" id="PTHR43586">
    <property type="entry name" value="CYSTEINE DESULFURASE"/>
    <property type="match status" value="1"/>
</dbReference>
<protein>
    <submittedName>
        <fullName evidence="7">Aminotransferase class V-fold PLP-dependent enzyme</fullName>
    </submittedName>
</protein>
<evidence type="ECO:0000256" key="2">
    <source>
        <dbReference type="ARBA" id="ARBA00010447"/>
    </source>
</evidence>
<dbReference type="Proteomes" id="UP000315395">
    <property type="component" value="Chromosome"/>
</dbReference>
<dbReference type="Gene3D" id="3.40.640.10">
    <property type="entry name" value="Type I PLP-dependent aspartate aminotransferase-like (Major domain)"/>
    <property type="match status" value="1"/>
</dbReference>
<name>A0A516G9C7_9MICO</name>
<comment type="similarity">
    <text evidence="2">Belongs to the class-V pyridoxal-phosphate-dependent aminotransferase family. Csd subfamily.</text>
</comment>
<dbReference type="KEGG" id="orz:FNH13_06960"/>
<accession>A0A516G9C7</accession>
<sequence length="477" mass="50737">MVRATAPSGTPRGPRPVGIFGGTVFSLFPVRRSAVEAPQFVGQDVEVLCADGQSRRYVHLDNTASTPALTEVVREVEEFLPWYSSVHRGTGVKSRRSTEVFESTRDTVAAFVGARPSDQVVLVRNTTEAINVLSGALPAGTRVLGTPVEHHANLLPWRRHDFEMLPFPASADELCASCDQALREAERPFDLVAVTAASNVTGEVWPLARLAQIAHRHGARLFVDAAQLAAHRAIHMAADGIDLLAFSGHKIYAPFGAGALVGDLGALSHSAPFMRGGGAVLMVTADEVIWEVGPERHEAGSPNVVGAVALAAACRALSAVGMDEVARHERVLAAQLRAGLEQTPGLELFGLWSGADIDRVGVATFQLPGYRHPLLAAILSAEHAIGVRNGCFCAHLLMARLLGLTTEELQALSAQFHAGQQPAIPGAVRASIGLGTTSADVDRLVQALGDLADHGPRATYHYEPDHDEYLCHQLSPV</sequence>
<dbReference type="InterPro" id="IPR015421">
    <property type="entry name" value="PyrdxlP-dep_Trfase_major"/>
</dbReference>
<keyword evidence="7" id="KW-0808">Transferase</keyword>
<evidence type="ECO:0000313" key="8">
    <source>
        <dbReference type="Proteomes" id="UP000315395"/>
    </source>
</evidence>
<evidence type="ECO:0000256" key="4">
    <source>
        <dbReference type="ARBA" id="ARBA00050776"/>
    </source>
</evidence>
<keyword evidence="7" id="KW-0032">Aminotransferase</keyword>
<evidence type="ECO:0000259" key="6">
    <source>
        <dbReference type="Pfam" id="PF00266"/>
    </source>
</evidence>
<dbReference type="Gene3D" id="3.90.1150.10">
    <property type="entry name" value="Aspartate Aminotransferase, domain 1"/>
    <property type="match status" value="1"/>
</dbReference>
<evidence type="ECO:0000313" key="7">
    <source>
        <dbReference type="EMBL" id="QDO88121.1"/>
    </source>
</evidence>
<keyword evidence="3" id="KW-0663">Pyridoxal phosphate</keyword>
<dbReference type="InterPro" id="IPR015424">
    <property type="entry name" value="PyrdxlP-dep_Trfase"/>
</dbReference>
<dbReference type="GO" id="GO:0031071">
    <property type="term" value="F:cysteine desulfurase activity"/>
    <property type="evidence" value="ECO:0007669"/>
    <property type="project" value="UniProtKB-EC"/>
</dbReference>
<reference evidence="7 8" key="1">
    <citation type="submission" date="2019-07" db="EMBL/GenBank/DDBJ databases">
        <title>complete genome sequencing of Ornithinimicrobium sp. H23M54.</title>
        <authorList>
            <person name="Bae J.-W."/>
            <person name="Lee S.-Y."/>
        </authorList>
    </citation>
    <scope>NUCLEOTIDE SEQUENCE [LARGE SCALE GENOMIC DNA]</scope>
    <source>
        <strain evidence="7 8">H23M54</strain>
    </source>
</reference>
<dbReference type="InterPro" id="IPR015422">
    <property type="entry name" value="PyrdxlP-dep_Trfase_small"/>
</dbReference>
<dbReference type="AlphaFoldDB" id="A0A516G9C7"/>
<comment type="cofactor">
    <cofactor evidence="1 5">
        <name>pyridoxal 5'-phosphate</name>
        <dbReference type="ChEBI" id="CHEBI:597326"/>
    </cofactor>
</comment>
<dbReference type="PANTHER" id="PTHR43586:SF8">
    <property type="entry name" value="CYSTEINE DESULFURASE 1, CHLOROPLASTIC"/>
    <property type="match status" value="1"/>
</dbReference>
<organism evidence="7 8">
    <name type="scientific">Ornithinimicrobium ciconiae</name>
    <dbReference type="NCBI Taxonomy" id="2594265"/>
    <lineage>
        <taxon>Bacteria</taxon>
        <taxon>Bacillati</taxon>
        <taxon>Actinomycetota</taxon>
        <taxon>Actinomycetes</taxon>
        <taxon>Micrococcales</taxon>
        <taxon>Ornithinimicrobiaceae</taxon>
        <taxon>Ornithinimicrobium</taxon>
    </lineage>
</organism>
<keyword evidence="8" id="KW-1185">Reference proteome</keyword>
<comment type="catalytic activity">
    <reaction evidence="4">
        <text>(sulfur carrier)-H + L-cysteine = (sulfur carrier)-SH + L-alanine</text>
        <dbReference type="Rhea" id="RHEA:43892"/>
        <dbReference type="Rhea" id="RHEA-COMP:14737"/>
        <dbReference type="Rhea" id="RHEA-COMP:14739"/>
        <dbReference type="ChEBI" id="CHEBI:29917"/>
        <dbReference type="ChEBI" id="CHEBI:35235"/>
        <dbReference type="ChEBI" id="CHEBI:57972"/>
        <dbReference type="ChEBI" id="CHEBI:64428"/>
        <dbReference type="EC" id="2.8.1.7"/>
    </reaction>
</comment>